<dbReference type="AlphaFoldDB" id="A0A9D4LTF6"/>
<gene>
    <name evidence="2" type="ORF">DPMN_027415</name>
</gene>
<protein>
    <submittedName>
        <fullName evidence="2">Uncharacterized protein</fullName>
    </submittedName>
</protein>
<reference evidence="2" key="1">
    <citation type="journal article" date="2019" name="bioRxiv">
        <title>The Genome of the Zebra Mussel, Dreissena polymorpha: A Resource for Invasive Species Research.</title>
        <authorList>
            <person name="McCartney M.A."/>
            <person name="Auch B."/>
            <person name="Kono T."/>
            <person name="Mallez S."/>
            <person name="Zhang Y."/>
            <person name="Obille A."/>
            <person name="Becker A."/>
            <person name="Abrahante J.E."/>
            <person name="Garbe J."/>
            <person name="Badalamenti J.P."/>
            <person name="Herman A."/>
            <person name="Mangelson H."/>
            <person name="Liachko I."/>
            <person name="Sullivan S."/>
            <person name="Sone E.D."/>
            <person name="Koren S."/>
            <person name="Silverstein K.A.T."/>
            <person name="Beckman K.B."/>
            <person name="Gohl D.M."/>
        </authorList>
    </citation>
    <scope>NUCLEOTIDE SEQUENCE</scope>
    <source>
        <strain evidence="2">Duluth1</strain>
        <tissue evidence="2">Whole animal</tissue>
    </source>
</reference>
<comment type="caution">
    <text evidence="2">The sequence shown here is derived from an EMBL/GenBank/DDBJ whole genome shotgun (WGS) entry which is preliminary data.</text>
</comment>
<sequence length="52" mass="6007">MMTSLKIFLHLCCRTVELEGNQPGTLSSTVNTFRVRSRRPDSVRQRKSSLRI</sequence>
<name>A0A9D4LTF6_DREPO</name>
<proteinExistence type="predicted"/>
<feature type="region of interest" description="Disordered" evidence="1">
    <location>
        <begin position="27"/>
        <end position="52"/>
    </location>
</feature>
<evidence type="ECO:0000313" key="3">
    <source>
        <dbReference type="Proteomes" id="UP000828390"/>
    </source>
</evidence>
<keyword evidence="3" id="KW-1185">Reference proteome</keyword>
<reference evidence="2" key="2">
    <citation type="submission" date="2020-11" db="EMBL/GenBank/DDBJ databases">
        <authorList>
            <person name="McCartney M.A."/>
            <person name="Auch B."/>
            <person name="Kono T."/>
            <person name="Mallez S."/>
            <person name="Becker A."/>
            <person name="Gohl D.M."/>
            <person name="Silverstein K.A.T."/>
            <person name="Koren S."/>
            <person name="Bechman K.B."/>
            <person name="Herman A."/>
            <person name="Abrahante J.E."/>
            <person name="Garbe J."/>
        </authorList>
    </citation>
    <scope>NUCLEOTIDE SEQUENCE</scope>
    <source>
        <strain evidence="2">Duluth1</strain>
        <tissue evidence="2">Whole animal</tissue>
    </source>
</reference>
<evidence type="ECO:0000256" key="1">
    <source>
        <dbReference type="SAM" id="MobiDB-lite"/>
    </source>
</evidence>
<evidence type="ECO:0000313" key="2">
    <source>
        <dbReference type="EMBL" id="KAH3864398.1"/>
    </source>
</evidence>
<dbReference type="EMBL" id="JAIWYP010000002">
    <property type="protein sequence ID" value="KAH3864398.1"/>
    <property type="molecule type" value="Genomic_DNA"/>
</dbReference>
<dbReference type="Proteomes" id="UP000828390">
    <property type="component" value="Unassembled WGS sequence"/>
</dbReference>
<organism evidence="2 3">
    <name type="scientific">Dreissena polymorpha</name>
    <name type="common">Zebra mussel</name>
    <name type="synonym">Mytilus polymorpha</name>
    <dbReference type="NCBI Taxonomy" id="45954"/>
    <lineage>
        <taxon>Eukaryota</taxon>
        <taxon>Metazoa</taxon>
        <taxon>Spiralia</taxon>
        <taxon>Lophotrochozoa</taxon>
        <taxon>Mollusca</taxon>
        <taxon>Bivalvia</taxon>
        <taxon>Autobranchia</taxon>
        <taxon>Heteroconchia</taxon>
        <taxon>Euheterodonta</taxon>
        <taxon>Imparidentia</taxon>
        <taxon>Neoheterodontei</taxon>
        <taxon>Myida</taxon>
        <taxon>Dreissenoidea</taxon>
        <taxon>Dreissenidae</taxon>
        <taxon>Dreissena</taxon>
    </lineage>
</organism>
<accession>A0A9D4LTF6</accession>